<dbReference type="PRINTS" id="PR00368">
    <property type="entry name" value="FADPNR"/>
</dbReference>
<dbReference type="RefSeq" id="WP_170301843.1">
    <property type="nucleotide sequence ID" value="NZ_CP062804.1"/>
</dbReference>
<dbReference type="PANTHER" id="PTHR40254">
    <property type="entry name" value="BLR0577 PROTEIN"/>
    <property type="match status" value="1"/>
</dbReference>
<dbReference type="InterPro" id="IPR036188">
    <property type="entry name" value="FAD/NAD-bd_sf"/>
</dbReference>
<dbReference type="EMBL" id="CP062804">
    <property type="protein sequence ID" value="QOT78834.1"/>
    <property type="molecule type" value="Genomic_DNA"/>
</dbReference>
<dbReference type="PANTHER" id="PTHR40254:SF1">
    <property type="entry name" value="BLR0577 PROTEIN"/>
    <property type="match status" value="1"/>
</dbReference>
<dbReference type="InterPro" id="IPR052189">
    <property type="entry name" value="L-asp_N-monooxygenase_NS-form"/>
</dbReference>
<dbReference type="Pfam" id="PF13454">
    <property type="entry name" value="NAD_binding_9"/>
    <property type="match status" value="1"/>
</dbReference>
<evidence type="ECO:0000313" key="3">
    <source>
        <dbReference type="Proteomes" id="UP000397656"/>
    </source>
</evidence>
<protein>
    <submittedName>
        <fullName evidence="2">FAD/NAD(P)-binding protein</fullName>
    </submittedName>
</protein>
<evidence type="ECO:0000313" key="2">
    <source>
        <dbReference type="EMBL" id="QOT78834.1"/>
    </source>
</evidence>
<dbReference type="InterPro" id="IPR038732">
    <property type="entry name" value="HpyO/CreE_NAD-binding"/>
</dbReference>
<accession>A0A7M2H196</accession>
<dbReference type="AlphaFoldDB" id="A0A7M2H196"/>
<dbReference type="GeneID" id="98404993"/>
<dbReference type="SUPFAM" id="SSF51905">
    <property type="entry name" value="FAD/NAD(P)-binding domain"/>
    <property type="match status" value="1"/>
</dbReference>
<sequence>MTRPDSQPRRIAIVGGGMAGTLSAIRLLRDSSAPLAIHLFEPRAEPGRGLAYSTQDPAHYLNGPALNFSLYPEALEDFAQWLVRHGHASPAEADNAFAPRSVYGDYLGDTLARALADAAGRATLEHVRTEITDVTIGVPHRVRSADGRAWDADHIVLATGVQQARPALAQDDTLETAGRYIPDPWQPDALARLASARDIALIGTSLTMLDVVATLERLGFTGTYHAFSRRALVPWLRHNAGPCDDFLAAAGPEALAAPTARSVVRWVRRQRYKLAAQGLDWQSVPPALRTYIAPLWAAASVPERQRFLRHVRPFWDNLLHRAAPPTHAVFAAVRAQGRLHVHAARVTALEAVASKNKVNNARGWQRGPAGKAEKPVRVALHLSRELEAPATVDAAINCTGAEYGWHAGNTRPLVRSLLARGLVRPAAAGSGLDGDGHGRVFDRGGRLVPGLSALGAPLRGALWESGTIIDVRNQAAALAARLVEELGLTAEIEAQAA</sequence>
<name>A0A7M2H196_9BURK</name>
<proteinExistence type="predicted"/>
<feature type="domain" description="FAD-dependent urate hydroxylase HpyO/Asp monooxygenase CreE-like FAD/NAD(P)-binding" evidence="1">
    <location>
        <begin position="12"/>
        <end position="161"/>
    </location>
</feature>
<reference evidence="2 3" key="1">
    <citation type="submission" date="2020-10" db="EMBL/GenBank/DDBJ databases">
        <title>Complete genome sequence of Cupriavidus basilensis CCUG 49340T.</title>
        <authorList>
            <person name="Salva-Serra F."/>
            <person name="Donoso R.A."/>
            <person name="Cho K.H."/>
            <person name="Yoo J.A."/>
            <person name="Lee K."/>
            <person name="Yoon S.-H."/>
            <person name="Perez-Pantoja D."/>
            <person name="Moore E.R.B."/>
        </authorList>
    </citation>
    <scope>NUCLEOTIDE SEQUENCE [LARGE SCALE GENOMIC DNA]</scope>
    <source>
        <strain evidence="3">CCUG 49340</strain>
    </source>
</reference>
<dbReference type="Gene3D" id="3.50.50.60">
    <property type="entry name" value="FAD/NAD(P)-binding domain"/>
    <property type="match status" value="1"/>
</dbReference>
<evidence type="ECO:0000259" key="1">
    <source>
        <dbReference type="Pfam" id="PF13454"/>
    </source>
</evidence>
<dbReference type="Proteomes" id="UP000397656">
    <property type="component" value="Chromosome 2"/>
</dbReference>
<gene>
    <name evidence="2" type="ORF">F7R26_028995</name>
</gene>
<organism evidence="2 3">
    <name type="scientific">Cupriavidus basilensis</name>
    <dbReference type="NCBI Taxonomy" id="68895"/>
    <lineage>
        <taxon>Bacteria</taxon>
        <taxon>Pseudomonadati</taxon>
        <taxon>Pseudomonadota</taxon>
        <taxon>Betaproteobacteria</taxon>
        <taxon>Burkholderiales</taxon>
        <taxon>Burkholderiaceae</taxon>
        <taxon>Cupriavidus</taxon>
    </lineage>
</organism>